<reference evidence="1 2" key="1">
    <citation type="journal article" date="2016" name="Syst. Appl. Microbiol.">
        <title>Pararhizobium polonicum sp. nov. isolated from tumors on stone fruit rootstocks.</title>
        <authorList>
            <person name="Pulawska J."/>
            <person name="Kuzmanovic N."/>
            <person name="Willems A."/>
            <person name="Pothier J.F."/>
        </authorList>
    </citation>
    <scope>NUCLEOTIDE SEQUENCE [LARGE SCALE GENOMIC DNA]</scope>
    <source>
        <strain evidence="1 2">F5.1</strain>
    </source>
</reference>
<dbReference type="Proteomes" id="UP000093111">
    <property type="component" value="Unassembled WGS sequence"/>
</dbReference>
<dbReference type="InterPro" id="IPR052894">
    <property type="entry name" value="AsmA-related"/>
</dbReference>
<evidence type="ECO:0000313" key="1">
    <source>
        <dbReference type="EMBL" id="OBZ92794.1"/>
    </source>
</evidence>
<proteinExistence type="predicted"/>
<dbReference type="GO" id="GO:0090313">
    <property type="term" value="P:regulation of protein targeting to membrane"/>
    <property type="evidence" value="ECO:0007669"/>
    <property type="project" value="TreeGrafter"/>
</dbReference>
<dbReference type="PANTHER" id="PTHR30441:SF4">
    <property type="entry name" value="PROTEIN ASMA"/>
    <property type="match status" value="1"/>
</dbReference>
<dbReference type="PATRIC" id="fig|1612624.7.peg.2812"/>
<dbReference type="PANTHER" id="PTHR30441">
    <property type="entry name" value="DUF748 DOMAIN-CONTAINING PROTEIN"/>
    <property type="match status" value="1"/>
</dbReference>
<accession>A0A1C7NZ47</accession>
<dbReference type="AlphaFoldDB" id="A0A1C7NZ47"/>
<comment type="caution">
    <text evidence="1">The sequence shown here is derived from an EMBL/GenBank/DDBJ whole genome shotgun (WGS) entry which is preliminary data.</text>
</comment>
<sequence>MVVGALILTVLFKVALPLFISTASVKSNMEQVLSSWTGARANIAGDPYISFWPHPVLTLRSVTFEGGDATAPELLAKADAIAAGFDILAALRGAPVFYDFRLVNPVFKVERRADGSFNWRRAGWMADAIANASAATPSTVRDTPIGDVEIDNGTIELIDRITASTHRINSISGSVQWPTPTARMSARLSAAMNDEKVEWTITCDEPLMLLSGQNSAIRTSFNSTPLTFSFDGIGNGSARPFASGQLQLGAKSIQALLAWSDGHARPARSTGAVAIDTGMTVSGETLKMDNLSLSLDGANATGVLDIAWKQENGPRIDGTLAFDQLDLTSLLSSFWPPQPQSEIDAFHQMALLKQVSLDLRLSAQQASYGQIMLSAVAAGIMAEKGRASIDIGDGTYAGGTLSGRIALANNGADGGQVQFSLKNADLAPVAASLGLTGPLPLGRGVLSVDLSTTEPVSTMSPDSASGEIRYVVNNGIMDHFKGPEFERLAAQGRLFNISQAGDGSFAFNTAEIIATLRNGVAELDKAEIKGEGRTLSLTGTVPVRNGSVALAGAIQPDDTAIPAVRFSASGSWPDPVISPLPAIPAQP</sequence>
<organism evidence="1 2">
    <name type="scientific">Pararhizobium polonicum</name>
    <dbReference type="NCBI Taxonomy" id="1612624"/>
    <lineage>
        <taxon>Bacteria</taxon>
        <taxon>Pseudomonadati</taxon>
        <taxon>Pseudomonadota</taxon>
        <taxon>Alphaproteobacteria</taxon>
        <taxon>Hyphomicrobiales</taxon>
        <taxon>Rhizobiaceae</taxon>
        <taxon>Rhizobium/Agrobacterium group</taxon>
        <taxon>Pararhizobium</taxon>
    </lineage>
</organism>
<protein>
    <submittedName>
        <fullName evidence="1">Uncharacterized protein</fullName>
    </submittedName>
</protein>
<keyword evidence="2" id="KW-1185">Reference proteome</keyword>
<dbReference type="EMBL" id="LGLV01000018">
    <property type="protein sequence ID" value="OBZ92794.1"/>
    <property type="molecule type" value="Genomic_DNA"/>
</dbReference>
<name>A0A1C7NZ47_9HYPH</name>
<dbReference type="GO" id="GO:0005886">
    <property type="term" value="C:plasma membrane"/>
    <property type="evidence" value="ECO:0007669"/>
    <property type="project" value="TreeGrafter"/>
</dbReference>
<dbReference type="STRING" id="1612624.ADU59_25500"/>
<gene>
    <name evidence="1" type="ORF">ADU59_25500</name>
</gene>
<evidence type="ECO:0000313" key="2">
    <source>
        <dbReference type="Proteomes" id="UP000093111"/>
    </source>
</evidence>